<dbReference type="AlphaFoldDB" id="A0A941IJD9"/>
<reference evidence="3" key="1">
    <citation type="submission" date="2021-04" db="EMBL/GenBank/DDBJ databases">
        <title>Genome based classification of Actinospica acidithermotolerans sp. nov., an actinobacterium isolated from an Indonesian hot spring.</title>
        <authorList>
            <person name="Kusuma A.B."/>
            <person name="Putra K.E."/>
            <person name="Nafisah S."/>
            <person name="Loh J."/>
            <person name="Nouioui I."/>
            <person name="Goodfellow M."/>
        </authorList>
    </citation>
    <scope>NUCLEOTIDE SEQUENCE</scope>
    <source>
        <strain evidence="3">MGRD01-02</strain>
    </source>
</reference>
<evidence type="ECO:0000313" key="4">
    <source>
        <dbReference type="Proteomes" id="UP000676325"/>
    </source>
</evidence>
<evidence type="ECO:0000259" key="2">
    <source>
        <dbReference type="PROSITE" id="PS51127"/>
    </source>
</evidence>
<dbReference type="Proteomes" id="UP000676325">
    <property type="component" value="Unassembled WGS sequence"/>
</dbReference>
<feature type="domain" description="Big-1" evidence="2">
    <location>
        <begin position="1"/>
        <end position="87"/>
    </location>
</feature>
<evidence type="ECO:0000313" key="3">
    <source>
        <dbReference type="EMBL" id="MBR7829349.1"/>
    </source>
</evidence>
<evidence type="ECO:0000256" key="1">
    <source>
        <dbReference type="ARBA" id="ARBA00010116"/>
    </source>
</evidence>
<organism evidence="3 4">
    <name type="scientific">Actinospica acidithermotolerans</name>
    <dbReference type="NCBI Taxonomy" id="2828514"/>
    <lineage>
        <taxon>Bacteria</taxon>
        <taxon>Bacillati</taxon>
        <taxon>Actinomycetota</taxon>
        <taxon>Actinomycetes</taxon>
        <taxon>Catenulisporales</taxon>
        <taxon>Actinospicaceae</taxon>
        <taxon>Actinospica</taxon>
    </lineage>
</organism>
<comment type="caution">
    <text evidence="3">The sequence shown here is derived from an EMBL/GenBank/DDBJ whole genome shotgun (WGS) entry which is preliminary data.</text>
</comment>
<dbReference type="EMBL" id="JAGSOH010000083">
    <property type="protein sequence ID" value="MBR7829349.1"/>
    <property type="molecule type" value="Genomic_DNA"/>
</dbReference>
<dbReference type="GO" id="GO:0005975">
    <property type="term" value="P:carbohydrate metabolic process"/>
    <property type="evidence" value="ECO:0007669"/>
    <property type="project" value="UniProtKB-ARBA"/>
</dbReference>
<keyword evidence="4" id="KW-1185">Reference proteome</keyword>
<dbReference type="Pfam" id="PF02369">
    <property type="entry name" value="Big_1"/>
    <property type="match status" value="1"/>
</dbReference>
<gene>
    <name evidence="3" type="ORF">KDK95_23790</name>
</gene>
<dbReference type="InterPro" id="IPR013783">
    <property type="entry name" value="Ig-like_fold"/>
</dbReference>
<name>A0A941IJD9_9ACTN</name>
<comment type="similarity">
    <text evidence="1">Belongs to the intimin/invasin family.</text>
</comment>
<sequence length="98" mass="9966">MIDDNAPANGFSANCVLIRVSGPDDTPCVGLPIAFSADNGAAVLASDAVTNHYGVAQVDVVSAHVGCCTVTVADSEGVSRSTIVTFTERRSGLTVALR</sequence>
<dbReference type="Gene3D" id="2.60.40.10">
    <property type="entry name" value="Immunoglobulins"/>
    <property type="match status" value="1"/>
</dbReference>
<proteinExistence type="inferred from homology"/>
<accession>A0A941IJD9</accession>
<protein>
    <submittedName>
        <fullName evidence="3">Ig-like domain-containing protein</fullName>
    </submittedName>
</protein>
<dbReference type="InterPro" id="IPR003344">
    <property type="entry name" value="Big_1_dom"/>
</dbReference>
<dbReference type="RefSeq" id="WP_212520484.1">
    <property type="nucleotide sequence ID" value="NZ_JAGSOH010000083.1"/>
</dbReference>
<dbReference type="PROSITE" id="PS51127">
    <property type="entry name" value="BIG1"/>
    <property type="match status" value="1"/>
</dbReference>
<dbReference type="SUPFAM" id="SSF49373">
    <property type="entry name" value="Invasin/intimin cell-adhesion fragments"/>
    <property type="match status" value="1"/>
</dbReference>
<dbReference type="InterPro" id="IPR008964">
    <property type="entry name" value="Invasin/intimin_cell_adhesion"/>
</dbReference>